<evidence type="ECO:0000313" key="5">
    <source>
        <dbReference type="Proteomes" id="UP001151699"/>
    </source>
</evidence>
<dbReference type="PANTHER" id="PTHR13283:SF10">
    <property type="entry name" value="FERM DOMAIN-CONTAINING PROTEIN 8"/>
    <property type="match status" value="1"/>
</dbReference>
<feature type="region of interest" description="Disordered" evidence="2">
    <location>
        <begin position="1"/>
        <end position="20"/>
    </location>
</feature>
<evidence type="ECO:0000259" key="3">
    <source>
        <dbReference type="PROSITE" id="PS50057"/>
    </source>
</evidence>
<dbReference type="InterPro" id="IPR019748">
    <property type="entry name" value="FERM_central"/>
</dbReference>
<dbReference type="Pfam" id="PF24522">
    <property type="entry name" value="KRIT1_FRMD8_FERM_C"/>
    <property type="match status" value="1"/>
</dbReference>
<evidence type="ECO:0000313" key="4">
    <source>
        <dbReference type="EMBL" id="KAJ6638743.1"/>
    </source>
</evidence>
<dbReference type="Proteomes" id="UP001151699">
    <property type="component" value="Chromosome X"/>
</dbReference>
<dbReference type="InterPro" id="IPR057096">
    <property type="entry name" value="KRIT1_FRMD8_FERM_C"/>
</dbReference>
<comment type="caution">
    <text evidence="4">The sequence shown here is derived from an EMBL/GenBank/DDBJ whole genome shotgun (WGS) entry which is preliminary data.</text>
</comment>
<dbReference type="FunFam" id="1.20.80.10:FF:000029">
    <property type="entry name" value="Uncharacterized protein, isoform A"/>
    <property type="match status" value="1"/>
</dbReference>
<reference evidence="4" key="1">
    <citation type="submission" date="2022-07" db="EMBL/GenBank/DDBJ databases">
        <authorList>
            <person name="Trinca V."/>
            <person name="Uliana J.V.C."/>
            <person name="Torres T.T."/>
            <person name="Ward R.J."/>
            <person name="Monesi N."/>
        </authorList>
    </citation>
    <scope>NUCLEOTIDE SEQUENCE</scope>
    <source>
        <strain evidence="4">HSMRA1968</strain>
        <tissue evidence="4">Whole embryos</tissue>
    </source>
</reference>
<dbReference type="Gene3D" id="1.20.80.10">
    <property type="match status" value="1"/>
</dbReference>
<dbReference type="GO" id="GO:0030182">
    <property type="term" value="P:neuron differentiation"/>
    <property type="evidence" value="ECO:0007669"/>
    <property type="project" value="UniProtKB-ARBA"/>
</dbReference>
<dbReference type="Pfam" id="PF00373">
    <property type="entry name" value="FERM_M"/>
    <property type="match status" value="1"/>
</dbReference>
<dbReference type="InterPro" id="IPR014352">
    <property type="entry name" value="FERM/acyl-CoA-bd_prot_sf"/>
</dbReference>
<dbReference type="InterPro" id="IPR000299">
    <property type="entry name" value="FERM_domain"/>
</dbReference>
<protein>
    <recommendedName>
        <fullName evidence="1">FERM domain-containing protein 8</fullName>
    </recommendedName>
</protein>
<accession>A0A9Q0S097</accession>
<dbReference type="InterPro" id="IPR019749">
    <property type="entry name" value="Band_41_domain"/>
</dbReference>
<evidence type="ECO:0000256" key="1">
    <source>
        <dbReference type="ARBA" id="ARBA00039547"/>
    </source>
</evidence>
<dbReference type="SUPFAM" id="SSF47031">
    <property type="entry name" value="Second domain of FERM"/>
    <property type="match status" value="1"/>
</dbReference>
<evidence type="ECO:0000256" key="2">
    <source>
        <dbReference type="SAM" id="MobiDB-lite"/>
    </source>
</evidence>
<sequence>MDAMDYCQGPPPSMGEMVTKSKSQMHSGNYINVVPIPVGVQYHRRKYSPQISQEYSARVYYSNDFGNRERCREDFFPIVSAPATEIDSLANNSVTSPPSSMMYAVQRVVTTSQIQTATSFPSNSATVATAVRNESDGNGMQNSPGATLSTNYQAHTTSSSDMLQPSSISLNNYMNCGTTSASTTPRPLQNVIPTCVYLMSRIAVHMEIEGTAQCPAQVMLAAALGCEELGIANKLLAQSVFGLWMTSPLLEIQLKPHNRPYAVRSSWTKLLEKHSHGNAIQKKYDEPMIGLKRSVYFSKKDEEKIKDPRILELLYEEARHNVLSGRYIMEPAHSIMLGGIQARIELGPYNVHTHTIGFFRENQLRFLPAHVAKSSSWSWLPVSRKTSAEVRLLEQFKRVPTTATTRKLMRKYLEFCWALPFYGAAFFHGQVEQPVRGLMSLVNHKDSPVIVAINEKGLFVIDHFESTLILGLRYEELSWDYGKPSVSDDPECLSCIFIQFDAVENGIAITKLMQIFSRQAPMMDALLSYFAEQMKRRREGYDGQPPEINGPEGKSVLININIVTKKEIRTLIIRGGLSPYTRHFPLLLNVVKKLPYLDSVIQCHSTKKKNQIRETTQSQKYQNIFEISKRVKISMVRVIKNIQH</sequence>
<name>A0A9Q0S097_9DIPT</name>
<dbReference type="Gene3D" id="3.10.20.90">
    <property type="entry name" value="Phosphatidylinositol 3-kinase Catalytic Subunit, Chain A, domain 1"/>
    <property type="match status" value="1"/>
</dbReference>
<dbReference type="GO" id="GO:0090090">
    <property type="term" value="P:negative regulation of canonical Wnt signaling pathway"/>
    <property type="evidence" value="ECO:0007669"/>
    <property type="project" value="TreeGrafter"/>
</dbReference>
<dbReference type="EMBL" id="WJQU01000003">
    <property type="protein sequence ID" value="KAJ6638743.1"/>
    <property type="molecule type" value="Genomic_DNA"/>
</dbReference>
<dbReference type="AlphaFoldDB" id="A0A9Q0S097"/>
<organism evidence="4 5">
    <name type="scientific">Pseudolycoriella hygida</name>
    <dbReference type="NCBI Taxonomy" id="35572"/>
    <lineage>
        <taxon>Eukaryota</taxon>
        <taxon>Metazoa</taxon>
        <taxon>Ecdysozoa</taxon>
        <taxon>Arthropoda</taxon>
        <taxon>Hexapoda</taxon>
        <taxon>Insecta</taxon>
        <taxon>Pterygota</taxon>
        <taxon>Neoptera</taxon>
        <taxon>Endopterygota</taxon>
        <taxon>Diptera</taxon>
        <taxon>Nematocera</taxon>
        <taxon>Sciaroidea</taxon>
        <taxon>Sciaridae</taxon>
        <taxon>Pseudolycoriella</taxon>
    </lineage>
</organism>
<dbReference type="InterPro" id="IPR051594">
    <property type="entry name" value="KRIT1/FRMD8"/>
</dbReference>
<dbReference type="InterPro" id="IPR035963">
    <property type="entry name" value="FERM_2"/>
</dbReference>
<dbReference type="Gene3D" id="2.30.29.30">
    <property type="entry name" value="Pleckstrin-homology domain (PH domain)/Phosphotyrosine-binding domain (PTB)"/>
    <property type="match status" value="1"/>
</dbReference>
<dbReference type="GO" id="GO:0005886">
    <property type="term" value="C:plasma membrane"/>
    <property type="evidence" value="ECO:0007669"/>
    <property type="project" value="TreeGrafter"/>
</dbReference>
<dbReference type="GO" id="GO:0009887">
    <property type="term" value="P:animal organ morphogenesis"/>
    <property type="evidence" value="ECO:0007669"/>
    <property type="project" value="UniProtKB-ARBA"/>
</dbReference>
<dbReference type="PROSITE" id="PS50057">
    <property type="entry name" value="FERM_3"/>
    <property type="match status" value="1"/>
</dbReference>
<keyword evidence="5" id="KW-1185">Reference proteome</keyword>
<proteinExistence type="predicted"/>
<dbReference type="CDD" id="cd14473">
    <property type="entry name" value="FERM_B-lobe"/>
    <property type="match status" value="1"/>
</dbReference>
<gene>
    <name evidence="4" type="primary">frmd8</name>
    <name evidence="4" type="ORF">Bhyg_11481</name>
</gene>
<dbReference type="SMART" id="SM00295">
    <property type="entry name" value="B41"/>
    <property type="match status" value="1"/>
</dbReference>
<dbReference type="PANTHER" id="PTHR13283">
    <property type="entry name" value="KREV INTERACTION TRAPPED 1-RELATED"/>
    <property type="match status" value="1"/>
</dbReference>
<dbReference type="InterPro" id="IPR011993">
    <property type="entry name" value="PH-like_dom_sf"/>
</dbReference>
<dbReference type="OrthoDB" id="2142533at2759"/>
<feature type="domain" description="FERM" evidence="3">
    <location>
        <begin position="192"/>
        <end position="538"/>
    </location>
</feature>